<accession>A0A4D4MFL7</accession>
<dbReference type="Proteomes" id="UP000299211">
    <property type="component" value="Unassembled WGS sequence"/>
</dbReference>
<evidence type="ECO:0000313" key="3">
    <source>
        <dbReference type="EMBL" id="GDY70730.1"/>
    </source>
</evidence>
<evidence type="ECO:0000313" key="4">
    <source>
        <dbReference type="Proteomes" id="UP000299211"/>
    </source>
</evidence>
<organism evidence="3 4">
    <name type="scientific">Streptomyces avermitilis</name>
    <dbReference type="NCBI Taxonomy" id="33903"/>
    <lineage>
        <taxon>Bacteria</taxon>
        <taxon>Bacillati</taxon>
        <taxon>Actinomycetota</taxon>
        <taxon>Actinomycetes</taxon>
        <taxon>Kitasatosporales</taxon>
        <taxon>Streptomycetaceae</taxon>
        <taxon>Streptomyces</taxon>
    </lineage>
</organism>
<gene>
    <name evidence="2" type="ORF">SAV14893_082790</name>
    <name evidence="3" type="ORF">SAV31267_002150</name>
</gene>
<feature type="region of interest" description="Disordered" evidence="1">
    <location>
        <begin position="137"/>
        <end position="164"/>
    </location>
</feature>
<protein>
    <submittedName>
        <fullName evidence="3">Uncharacterized protein</fullName>
    </submittedName>
</protein>
<proteinExistence type="predicted"/>
<dbReference type="EMBL" id="BJHX01000001">
    <property type="protein sequence ID" value="GDY68886.1"/>
    <property type="molecule type" value="Genomic_DNA"/>
</dbReference>
<evidence type="ECO:0000313" key="5">
    <source>
        <dbReference type="Proteomes" id="UP000302139"/>
    </source>
</evidence>
<dbReference type="AlphaFoldDB" id="A0A4D4MFL7"/>
<comment type="caution">
    <text evidence="3">The sequence shown here is derived from an EMBL/GenBank/DDBJ whole genome shotgun (WGS) entry which is preliminary data.</text>
</comment>
<dbReference type="Proteomes" id="UP000302139">
    <property type="component" value="Unassembled WGS sequence"/>
</dbReference>
<evidence type="ECO:0000313" key="2">
    <source>
        <dbReference type="EMBL" id="GDY68886.1"/>
    </source>
</evidence>
<sequence length="164" mass="17263">MPEPRRRVLHASTEYAVWQIMDGGFRPTDTVTLLGPPAGAAGHPIAARPAKAPAAGRLSADPSPSPLPNIVTYYRKTRPLRLVITGAAGAGKTVLAGCAVRLTDTATSGLTNELAPDPGMSLRAPAVIRPDAMYGLVPQSRNRPADRQTGRRPLTLRQEGLGSL</sequence>
<name>A0A4D4MFL7_STRAX</name>
<dbReference type="EMBL" id="BJHY01000001">
    <property type="protein sequence ID" value="GDY70730.1"/>
    <property type="molecule type" value="Genomic_DNA"/>
</dbReference>
<reference evidence="2 5" key="2">
    <citation type="submission" date="2019-04" db="EMBL/GenBank/DDBJ databases">
        <title>Draft genome sequences of Streptomyces avermitilis NBRC 14893.</title>
        <authorList>
            <person name="Komaki H."/>
            <person name="Tamura T."/>
            <person name="Hosoyama A."/>
        </authorList>
    </citation>
    <scope>NUCLEOTIDE SEQUENCE [LARGE SCALE GENOMIC DNA]</scope>
    <source>
        <strain evidence="2 5">NBRC 14893</strain>
    </source>
</reference>
<reference evidence="3 4" key="1">
    <citation type="submission" date="2019-04" db="EMBL/GenBank/DDBJ databases">
        <title>Draft genome sequences of Streptomyces avermitilis ATCC 31267.</title>
        <authorList>
            <person name="Komaki H."/>
            <person name="Tamura T."/>
            <person name="Hosoyama A."/>
        </authorList>
    </citation>
    <scope>NUCLEOTIDE SEQUENCE [LARGE SCALE GENOMIC DNA]</scope>
    <source>
        <strain evidence="3 4">ATCC 31267</strain>
    </source>
</reference>
<evidence type="ECO:0000256" key="1">
    <source>
        <dbReference type="SAM" id="MobiDB-lite"/>
    </source>
</evidence>